<reference evidence="2" key="1">
    <citation type="submission" date="2022-10" db="EMBL/GenBank/DDBJ databases">
        <title>Streptomyces beihaiensis sp. nov., a chitin degrading actinobacterium, isolated from shrimp pond soil.</title>
        <authorList>
            <person name="Xie J."/>
            <person name="Shen N."/>
        </authorList>
    </citation>
    <scope>NUCLEOTIDE SEQUENCE</scope>
    <source>
        <strain evidence="2">GXMU-J5</strain>
    </source>
</reference>
<evidence type="ECO:0000313" key="3">
    <source>
        <dbReference type="Proteomes" id="UP001163064"/>
    </source>
</evidence>
<accession>A0ABT3TMQ6</accession>
<gene>
    <name evidence="2" type="ORF">OFY01_00565</name>
</gene>
<comment type="caution">
    <text evidence="2">The sequence shown here is derived from an EMBL/GenBank/DDBJ whole genome shotgun (WGS) entry which is preliminary data.</text>
</comment>
<evidence type="ECO:0000256" key="1">
    <source>
        <dbReference type="SAM" id="SignalP"/>
    </source>
</evidence>
<dbReference type="Proteomes" id="UP001163064">
    <property type="component" value="Unassembled WGS sequence"/>
</dbReference>
<sequence length="137" mass="14850">MRITRRIAATAAAGALAAGALGLATTPAQAATSVCATSNPPSGSICFHIYNSSTGTWHWTQPWYYCGTKHNFSDYEWITWVKDNQTTGTVTKFYWGTNWTDGVMGTRTAKFYGRPPYYSSDNGGGIPGSPVYSVKIC</sequence>
<evidence type="ECO:0008006" key="4">
    <source>
        <dbReference type="Google" id="ProtNLM"/>
    </source>
</evidence>
<dbReference type="RefSeq" id="WP_266595160.1">
    <property type="nucleotide sequence ID" value="NZ_JAPHNL010000001.1"/>
</dbReference>
<keyword evidence="3" id="KW-1185">Reference proteome</keyword>
<dbReference type="InterPro" id="IPR006311">
    <property type="entry name" value="TAT_signal"/>
</dbReference>
<evidence type="ECO:0000313" key="2">
    <source>
        <dbReference type="EMBL" id="MCX3058286.1"/>
    </source>
</evidence>
<keyword evidence="1" id="KW-0732">Signal</keyword>
<dbReference type="EMBL" id="JAPHNL010000001">
    <property type="protein sequence ID" value="MCX3058286.1"/>
    <property type="molecule type" value="Genomic_DNA"/>
</dbReference>
<name>A0ABT3TMQ6_9ACTN</name>
<feature type="chain" id="PRO_5047333507" description="Peptidase inhibitor family I36" evidence="1">
    <location>
        <begin position="31"/>
        <end position="137"/>
    </location>
</feature>
<feature type="signal peptide" evidence="1">
    <location>
        <begin position="1"/>
        <end position="30"/>
    </location>
</feature>
<organism evidence="2 3">
    <name type="scientific">Streptomyces beihaiensis</name>
    <dbReference type="NCBI Taxonomy" id="2984495"/>
    <lineage>
        <taxon>Bacteria</taxon>
        <taxon>Bacillati</taxon>
        <taxon>Actinomycetota</taxon>
        <taxon>Actinomycetes</taxon>
        <taxon>Kitasatosporales</taxon>
        <taxon>Streptomycetaceae</taxon>
        <taxon>Streptomyces</taxon>
    </lineage>
</organism>
<proteinExistence type="predicted"/>
<dbReference type="PROSITE" id="PS51318">
    <property type="entry name" value="TAT"/>
    <property type="match status" value="1"/>
</dbReference>
<protein>
    <recommendedName>
        <fullName evidence="4">Peptidase inhibitor family I36</fullName>
    </recommendedName>
</protein>